<keyword evidence="3" id="KW-0808">Transferase</keyword>
<dbReference type="PANTHER" id="PTHR10108:SF1088">
    <property type="entry name" value="METHYLTRANSFERASE"/>
    <property type="match status" value="1"/>
</dbReference>
<protein>
    <recommendedName>
        <fullName evidence="3">Methyltransferase</fullName>
        <ecNumber evidence="3">2.1.1.-</ecNumber>
    </recommendedName>
</protein>
<dbReference type="EC" id="2.1.1.-" evidence="3"/>
<organism evidence="6 7">
    <name type="scientific">Solanum commersonii</name>
    <name type="common">Commerson's wild potato</name>
    <name type="synonym">Commerson's nightshade</name>
    <dbReference type="NCBI Taxonomy" id="4109"/>
    <lineage>
        <taxon>Eukaryota</taxon>
        <taxon>Viridiplantae</taxon>
        <taxon>Streptophyta</taxon>
        <taxon>Embryophyta</taxon>
        <taxon>Tracheophyta</taxon>
        <taxon>Spermatophyta</taxon>
        <taxon>Magnoliopsida</taxon>
        <taxon>eudicotyledons</taxon>
        <taxon>Gunneridae</taxon>
        <taxon>Pentapetalae</taxon>
        <taxon>asterids</taxon>
        <taxon>lamiids</taxon>
        <taxon>Solanales</taxon>
        <taxon>Solanaceae</taxon>
        <taxon>Solanoideae</taxon>
        <taxon>Solaneae</taxon>
        <taxon>Solanum</taxon>
    </lineage>
</organism>
<keyword evidence="1 3" id="KW-0489">Methyltransferase</keyword>
<dbReference type="Proteomes" id="UP000824120">
    <property type="component" value="Chromosome 6"/>
</dbReference>
<dbReference type="GO" id="GO:0008168">
    <property type="term" value="F:methyltransferase activity"/>
    <property type="evidence" value="ECO:0007669"/>
    <property type="project" value="UniProtKB-UniRule"/>
</dbReference>
<dbReference type="InterPro" id="IPR016140">
    <property type="entry name" value="Bifunc_inhib/LTP/seed_store"/>
</dbReference>
<name>A0A9J5YKL8_SOLCO</name>
<evidence type="ECO:0000256" key="3">
    <source>
        <dbReference type="RuleBase" id="RU366043"/>
    </source>
</evidence>
<dbReference type="AlphaFoldDB" id="A0A9J5YKL8"/>
<gene>
    <name evidence="6" type="ORF">H5410_031911</name>
</gene>
<dbReference type="InterPro" id="IPR004159">
    <property type="entry name" value="Put_SAM_MeTrfase"/>
</dbReference>
<keyword evidence="7" id="KW-1185">Reference proteome</keyword>
<evidence type="ECO:0000256" key="1">
    <source>
        <dbReference type="ARBA" id="ARBA00022603"/>
    </source>
</evidence>
<sequence>MGETEKSLNDVEDESKFIDDKLEGGAVGDERDLHDKLSEGRKYDRPNSNKVQELKPFNHMKCTEFRKRNKNPPMCPAQDPDISWFVLLLIYQVANEKEVAGGQLEKWPKRLHAIPPRISKGTVYGFTEEVFQKDSQLWKRRVSYYKNILDMNAFLGGFAANLVNDPVWVMNIVPVEAKVNTLGAIYERELIGTYQSRCEAMPTYPRTYDLIHSDSPQTCLASLGNLNVCSPFVLPGTSNMNPSTECCAALQSLDHECICNTIHVAARLPSHCNLSPVSCACHH</sequence>
<keyword evidence="2 3" id="KW-0325">Glycoprotein</keyword>
<comment type="subcellular location">
    <subcellularLocation>
        <location evidence="3">Membrane</location>
        <topology evidence="3">Single-pass type II membrane protein</topology>
    </subcellularLocation>
</comment>
<dbReference type="Pfam" id="PF03141">
    <property type="entry name" value="Methyltransf_29"/>
    <property type="match status" value="1"/>
</dbReference>
<reference evidence="6 7" key="1">
    <citation type="submission" date="2020-09" db="EMBL/GenBank/DDBJ databases">
        <title>De no assembly of potato wild relative species, Solanum commersonii.</title>
        <authorList>
            <person name="Cho K."/>
        </authorList>
    </citation>
    <scope>NUCLEOTIDE SEQUENCE [LARGE SCALE GENOMIC DNA]</scope>
    <source>
        <strain evidence="6">LZ3.2</strain>
        <tissue evidence="6">Leaf</tissue>
    </source>
</reference>
<evidence type="ECO:0000313" key="6">
    <source>
        <dbReference type="EMBL" id="KAG5600541.1"/>
    </source>
</evidence>
<keyword evidence="3" id="KW-0735">Signal-anchor</keyword>
<feature type="domain" description="Bifunctional inhibitor/plant lipid transfer protein/seed storage helical" evidence="5">
    <location>
        <begin position="219"/>
        <end position="279"/>
    </location>
</feature>
<dbReference type="Pfam" id="PF00234">
    <property type="entry name" value="Tryp_alpha_amyl"/>
    <property type="match status" value="1"/>
</dbReference>
<feature type="compositionally biased region" description="Basic and acidic residues" evidence="4">
    <location>
        <begin position="1"/>
        <end position="47"/>
    </location>
</feature>
<keyword evidence="3" id="KW-0812">Transmembrane</keyword>
<comment type="caution">
    <text evidence="6">The sequence shown here is derived from an EMBL/GenBank/DDBJ whole genome shotgun (WGS) entry which is preliminary data.</text>
</comment>
<evidence type="ECO:0000256" key="4">
    <source>
        <dbReference type="SAM" id="MobiDB-lite"/>
    </source>
</evidence>
<dbReference type="GO" id="GO:0032259">
    <property type="term" value="P:methylation"/>
    <property type="evidence" value="ECO:0007669"/>
    <property type="project" value="UniProtKB-KW"/>
</dbReference>
<dbReference type="CDD" id="cd04660">
    <property type="entry name" value="nsLTP_like"/>
    <property type="match status" value="1"/>
</dbReference>
<evidence type="ECO:0000259" key="5">
    <source>
        <dbReference type="SMART" id="SM00499"/>
    </source>
</evidence>
<accession>A0A9J5YKL8</accession>
<proteinExistence type="inferred from homology"/>
<dbReference type="EMBL" id="JACXVP010000006">
    <property type="protein sequence ID" value="KAG5600541.1"/>
    <property type="molecule type" value="Genomic_DNA"/>
</dbReference>
<dbReference type="GO" id="GO:0016020">
    <property type="term" value="C:membrane"/>
    <property type="evidence" value="ECO:0007669"/>
    <property type="project" value="UniProtKB-SubCell"/>
</dbReference>
<feature type="region of interest" description="Disordered" evidence="4">
    <location>
        <begin position="1"/>
        <end position="49"/>
    </location>
</feature>
<dbReference type="InterPro" id="IPR036312">
    <property type="entry name" value="Bifun_inhib/LTP/seed_sf"/>
</dbReference>
<evidence type="ECO:0000313" key="7">
    <source>
        <dbReference type="Proteomes" id="UP000824120"/>
    </source>
</evidence>
<evidence type="ECO:0000256" key="2">
    <source>
        <dbReference type="ARBA" id="ARBA00023180"/>
    </source>
</evidence>
<dbReference type="SMART" id="SM00499">
    <property type="entry name" value="AAI"/>
    <property type="match status" value="1"/>
</dbReference>
<dbReference type="InterPro" id="IPR044741">
    <property type="entry name" value="NsLTP-like"/>
</dbReference>
<dbReference type="OrthoDB" id="2013972at2759"/>
<dbReference type="GO" id="GO:0005768">
    <property type="term" value="C:endosome"/>
    <property type="evidence" value="ECO:0007669"/>
    <property type="project" value="TreeGrafter"/>
</dbReference>
<dbReference type="GO" id="GO:0005802">
    <property type="term" value="C:trans-Golgi network"/>
    <property type="evidence" value="ECO:0007669"/>
    <property type="project" value="TreeGrafter"/>
</dbReference>
<dbReference type="PANTHER" id="PTHR10108">
    <property type="entry name" value="SAM-DEPENDENT METHYLTRANSFERASE"/>
    <property type="match status" value="1"/>
</dbReference>
<dbReference type="SUPFAM" id="SSF47699">
    <property type="entry name" value="Bifunctional inhibitor/lipid-transfer protein/seed storage 2S albumin"/>
    <property type="match status" value="1"/>
</dbReference>
<dbReference type="Gene3D" id="1.10.110.10">
    <property type="entry name" value="Plant lipid-transfer and hydrophobic proteins"/>
    <property type="match status" value="1"/>
</dbReference>
<comment type="similarity">
    <text evidence="3">Belongs to the methyltransferase superfamily.</text>
</comment>